<dbReference type="RefSeq" id="WP_075001389.1">
    <property type="nucleotide sequence ID" value="NZ_FOGO01000008.1"/>
</dbReference>
<evidence type="ECO:0000259" key="3">
    <source>
        <dbReference type="Pfam" id="PF14016"/>
    </source>
</evidence>
<dbReference type="Pfam" id="PF14016">
    <property type="entry name" value="DUF4232"/>
    <property type="match status" value="1"/>
</dbReference>
<proteinExistence type="predicted"/>
<feature type="signal peptide" evidence="2">
    <location>
        <begin position="1"/>
        <end position="27"/>
    </location>
</feature>
<evidence type="ECO:0000256" key="2">
    <source>
        <dbReference type="SAM" id="SignalP"/>
    </source>
</evidence>
<dbReference type="OrthoDB" id="3480105at2"/>
<keyword evidence="2" id="KW-0732">Signal</keyword>
<protein>
    <recommendedName>
        <fullName evidence="3">DUF4232 domain-containing protein</fullName>
    </recommendedName>
</protein>
<feature type="chain" id="PRO_5038763460" description="DUF4232 domain-containing protein" evidence="2">
    <location>
        <begin position="28"/>
        <end position="240"/>
    </location>
</feature>
<feature type="compositionally biased region" description="Basic and acidic residues" evidence="1">
    <location>
        <begin position="91"/>
        <end position="102"/>
    </location>
</feature>
<organism evidence="4 5">
    <name type="scientific">Streptomyces qinglanensis</name>
    <dbReference type="NCBI Taxonomy" id="943816"/>
    <lineage>
        <taxon>Bacteria</taxon>
        <taxon>Bacillati</taxon>
        <taxon>Actinomycetota</taxon>
        <taxon>Actinomycetes</taxon>
        <taxon>Kitasatosporales</taxon>
        <taxon>Streptomycetaceae</taxon>
        <taxon>Streptomyces</taxon>
    </lineage>
</organism>
<feature type="region of interest" description="Disordered" evidence="1">
    <location>
        <begin position="27"/>
        <end position="112"/>
    </location>
</feature>
<reference evidence="5" key="1">
    <citation type="submission" date="2016-10" db="EMBL/GenBank/DDBJ databases">
        <authorList>
            <person name="Varghese N."/>
            <person name="Submissions S."/>
        </authorList>
    </citation>
    <scope>NUCLEOTIDE SEQUENCE [LARGE SCALE GENOMIC DNA]</scope>
    <source>
        <strain evidence="5">CGMCC 4.6825</strain>
    </source>
</reference>
<name>A0A1H9UCM7_9ACTN</name>
<evidence type="ECO:0000313" key="5">
    <source>
        <dbReference type="Proteomes" id="UP000182841"/>
    </source>
</evidence>
<dbReference type="AlphaFoldDB" id="A0A1H9UCM7"/>
<feature type="compositionally biased region" description="Basic and acidic residues" evidence="1">
    <location>
        <begin position="60"/>
        <end position="73"/>
    </location>
</feature>
<accession>A0A1H9UCM7</accession>
<evidence type="ECO:0000313" key="4">
    <source>
        <dbReference type="EMBL" id="SES07310.1"/>
    </source>
</evidence>
<sequence>MTAKLNRAVRCTAAVLAALAVGAGATACDASSGSSDKAASHSGSAADSSSGTQDGGSQKDSQKDSQDAGDGVKKTAVKGSRTDAVNPASARTRESKRCHTGELRYSWGGPHGGAPDMEADSQQIASIRLTNSGGRTCTVYGFPGVRLISDSGDAWDLRRSSDKPSTLTLHPGDDTAMVSMNVLPLPHDMKGPKPFRVSKVLLTPPDETTHVTLKWPYGGALLDQSGATRPGTFVNPVGVG</sequence>
<gene>
    <name evidence="4" type="ORF">SAMN05421870_10877</name>
</gene>
<evidence type="ECO:0000256" key="1">
    <source>
        <dbReference type="SAM" id="MobiDB-lite"/>
    </source>
</evidence>
<dbReference type="InterPro" id="IPR025326">
    <property type="entry name" value="DUF4232"/>
</dbReference>
<dbReference type="Proteomes" id="UP000182841">
    <property type="component" value="Unassembled WGS sequence"/>
</dbReference>
<feature type="compositionally biased region" description="Low complexity" evidence="1">
    <location>
        <begin position="27"/>
        <end position="59"/>
    </location>
</feature>
<dbReference type="PROSITE" id="PS51257">
    <property type="entry name" value="PROKAR_LIPOPROTEIN"/>
    <property type="match status" value="1"/>
</dbReference>
<dbReference type="EMBL" id="FOGO01000008">
    <property type="protein sequence ID" value="SES07310.1"/>
    <property type="molecule type" value="Genomic_DNA"/>
</dbReference>
<feature type="domain" description="DUF4232" evidence="3">
    <location>
        <begin position="98"/>
        <end position="219"/>
    </location>
</feature>
<keyword evidence="5" id="KW-1185">Reference proteome</keyword>